<evidence type="ECO:0000313" key="2">
    <source>
        <dbReference type="EMBL" id="OGD83165.1"/>
    </source>
</evidence>
<feature type="transmembrane region" description="Helical" evidence="1">
    <location>
        <begin position="319"/>
        <end position="336"/>
    </location>
</feature>
<feature type="transmembrane region" description="Helical" evidence="1">
    <location>
        <begin position="70"/>
        <end position="100"/>
    </location>
</feature>
<protein>
    <recommendedName>
        <fullName evidence="4">Glycosyltransferase RgtA/B/C/D-like domain-containing protein</fullName>
    </recommendedName>
</protein>
<keyword evidence="1" id="KW-0472">Membrane</keyword>
<proteinExistence type="predicted"/>
<reference evidence="2 3" key="1">
    <citation type="journal article" date="2016" name="Nat. Commun.">
        <title>Thousands of microbial genomes shed light on interconnected biogeochemical processes in an aquifer system.</title>
        <authorList>
            <person name="Anantharaman K."/>
            <person name="Brown C.T."/>
            <person name="Hug L.A."/>
            <person name="Sharon I."/>
            <person name="Castelle C.J."/>
            <person name="Probst A.J."/>
            <person name="Thomas B.C."/>
            <person name="Singh A."/>
            <person name="Wilkins M.J."/>
            <person name="Karaoz U."/>
            <person name="Brodie E.L."/>
            <person name="Williams K.H."/>
            <person name="Hubbard S.S."/>
            <person name="Banfield J.F."/>
        </authorList>
    </citation>
    <scope>NUCLEOTIDE SEQUENCE [LARGE SCALE GENOMIC DNA]</scope>
</reference>
<feature type="transmembrane region" description="Helical" evidence="1">
    <location>
        <begin position="176"/>
        <end position="201"/>
    </location>
</feature>
<gene>
    <name evidence="2" type="ORF">A2572_02780</name>
</gene>
<dbReference type="AlphaFoldDB" id="A0A1F5FU93"/>
<feature type="transmembrane region" description="Helical" evidence="1">
    <location>
        <begin position="7"/>
        <end position="27"/>
    </location>
</feature>
<feature type="transmembrane region" description="Helical" evidence="1">
    <location>
        <begin position="271"/>
        <end position="286"/>
    </location>
</feature>
<feature type="transmembrane region" description="Helical" evidence="1">
    <location>
        <begin position="246"/>
        <end position="265"/>
    </location>
</feature>
<sequence>MGKDFKIIKLFLFLSVLLGVLNFLGVFTPEIGFDALWYHLSLPKLWLLKHQYYFPGGLLYYSVMPRLTEWIYTPLILFTGTVGPKLVQFISGVGVAIITYKIAKQQGLDKKYSLLASCIYYLSFLVSWQSSSAYIDLFRSFLEVSALFLFLTGKSFWGSILLGLSLGTKWLSFFSLAIFGLVFGLKILPISLLTALPWFLVSFYYTGNPVFPLFDGILQNGFQSVGGMLGNLLTAPVLFIFPFDDFISPVTGLLFSLAAISLIFANKTNKKIIYIGILGGLSTLILDPPSARFFLPFYPAVIISALILVQNLPQSLQKTFIYLLFLSSVIVVALRINTFRKNIDFLLGKQTTNQYLTNLFKRLPDTFIDTDDFVKNNLQGQKIIIDKLHNLYYFPYSFDHTSWASDTRGYNYLITTNQDPKQVNGTLIHTNGVGIQVFKLNQ</sequence>
<name>A0A1F5FU93_9BACT</name>
<accession>A0A1F5FU93</accession>
<feature type="transmembrane region" description="Helical" evidence="1">
    <location>
        <begin position="293"/>
        <end position="313"/>
    </location>
</feature>
<keyword evidence="1" id="KW-1133">Transmembrane helix</keyword>
<dbReference type="Proteomes" id="UP000179237">
    <property type="component" value="Unassembled WGS sequence"/>
</dbReference>
<evidence type="ECO:0000256" key="1">
    <source>
        <dbReference type="SAM" id="Phobius"/>
    </source>
</evidence>
<organism evidence="2 3">
    <name type="scientific">Candidatus Collierbacteria bacterium RIFOXYD1_FULL_40_9</name>
    <dbReference type="NCBI Taxonomy" id="1817731"/>
    <lineage>
        <taxon>Bacteria</taxon>
        <taxon>Candidatus Collieribacteriota</taxon>
    </lineage>
</organism>
<dbReference type="EMBL" id="MFAQ01000025">
    <property type="protein sequence ID" value="OGD83165.1"/>
    <property type="molecule type" value="Genomic_DNA"/>
</dbReference>
<feature type="transmembrane region" description="Helical" evidence="1">
    <location>
        <begin position="112"/>
        <end position="129"/>
    </location>
</feature>
<feature type="transmembrane region" description="Helical" evidence="1">
    <location>
        <begin position="141"/>
        <end position="164"/>
    </location>
</feature>
<comment type="caution">
    <text evidence="2">The sequence shown here is derived from an EMBL/GenBank/DDBJ whole genome shotgun (WGS) entry which is preliminary data.</text>
</comment>
<keyword evidence="1" id="KW-0812">Transmembrane</keyword>
<evidence type="ECO:0000313" key="3">
    <source>
        <dbReference type="Proteomes" id="UP000179237"/>
    </source>
</evidence>
<evidence type="ECO:0008006" key="4">
    <source>
        <dbReference type="Google" id="ProtNLM"/>
    </source>
</evidence>